<keyword evidence="1" id="KW-0732">Signal</keyword>
<evidence type="ECO:0000313" key="5">
    <source>
        <dbReference type="Proteomes" id="UP000033608"/>
    </source>
</evidence>
<dbReference type="EMBL" id="FQVC01000018">
    <property type="protein sequence ID" value="SHF94341.1"/>
    <property type="molecule type" value="Genomic_DNA"/>
</dbReference>
<accession>A0A0F5LX91</accession>
<feature type="domain" description="Autotransporter" evidence="2">
    <location>
        <begin position="611"/>
        <end position="895"/>
    </location>
</feature>
<proteinExistence type="predicted"/>
<dbReference type="SUPFAM" id="SSF51126">
    <property type="entry name" value="Pectin lyase-like"/>
    <property type="match status" value="2"/>
</dbReference>
<dbReference type="Proteomes" id="UP000033608">
    <property type="component" value="Unassembled WGS sequence"/>
</dbReference>
<dbReference type="NCBIfam" id="TIGR02601">
    <property type="entry name" value="autotrns_rpt"/>
    <property type="match status" value="2"/>
</dbReference>
<dbReference type="SUPFAM" id="SSF103515">
    <property type="entry name" value="Autotransporter"/>
    <property type="match status" value="1"/>
</dbReference>
<dbReference type="InterPro" id="IPR011050">
    <property type="entry name" value="Pectin_lyase_fold/virulence"/>
</dbReference>
<dbReference type="PATRIC" id="fig|1121477.3.peg.1161"/>
<organism evidence="3 5">
    <name type="scientific">Devosia limi DSM 17137</name>
    <dbReference type="NCBI Taxonomy" id="1121477"/>
    <lineage>
        <taxon>Bacteria</taxon>
        <taxon>Pseudomonadati</taxon>
        <taxon>Pseudomonadota</taxon>
        <taxon>Alphaproteobacteria</taxon>
        <taxon>Hyphomicrobiales</taxon>
        <taxon>Devosiaceae</taxon>
        <taxon>Devosia</taxon>
    </lineage>
</organism>
<reference evidence="4 6" key="2">
    <citation type="submission" date="2016-11" db="EMBL/GenBank/DDBJ databases">
        <authorList>
            <person name="Jaros S."/>
            <person name="Januszkiewicz K."/>
            <person name="Wedrychowicz H."/>
        </authorList>
    </citation>
    <scope>NUCLEOTIDE SEQUENCE [LARGE SCALE GENOMIC DNA]</scope>
    <source>
        <strain evidence="4 6">DSM 17137</strain>
    </source>
</reference>
<sequence length="895" mass="88984">MAQAHAADTNVTGGGTLNVSAGDTLGTSLLLDDGTLMVQDPLTISVTTTTLGPGGGTIDTNGYATTLNSALQGGGTFTKTGAGVLTFIGMNTYTGATAVTQGTLALSGQGRLDRSSSVTVSTGATLDVSAATAASVLQLNGAGSVVLGNNNLEIGSGAFSGIISGDGGISVNTGSLTLTGNNTFTGQASSGAGVLQIGDGGTIGYVVGNILNTGSLVFNRSDALTYNGLITGNGASTFTGGGTYVLTQDSSASGAWTIDAGTTVQWGNGGATGWLGGGPSVSVGPVVNNGTLIINRSGDRIYQGAIGGSGSFAIEGSGVVTLSKTNTYTGATDVKDGGLLVLGSIASSSLTNVHSGAMLASTGAGTLGDTRVLHGGILAPGNLSSRGSGKLSSIGTMNVAGNVTFESGSVLDIQVTKAGLSDKVSVAGSATIDPAALVRVRALNGTDDGSTYAPDTTYTILSTTGGVTGQFNNNVDEQFAFLDAALKYVGNDVQLNLTRNDVTLPDVASTANQQSSASALAGFDQTDAIYQQLLGLTAEQAQNAYDSVSGEAHASGQQVLDQTFALFTSSLIGGPTGGGAAGARQTSVLGYVEVPASSNPGLAAIDEAEQTTVMSNLAWLAPLGGVGTVRGNGNAAEIHWASGGLALGYEGVVATGDHKLTYGAGLGYLASRGELAGRASTYETQGGFVGVYGDWADGAWALSGNLAYGASHVSTRRDITVGAVSRTATAGYWAQSIGAELEAGYGFKLTEQMTLKPLGMLGMVWSGHGGATETGAGSLNGTIAAAGKWQVDIGLGVELAHTMSLSNGADLTLKARGLWQHALTDPASSQNLALAGNSATPINVRGAAADRDRFVLGLGVDYAPTEETRLSLNYTGTFSGAQSSHVAGASVGFAF</sequence>
<dbReference type="Pfam" id="PF12951">
    <property type="entry name" value="PATR"/>
    <property type="match status" value="4"/>
</dbReference>
<dbReference type="AlphaFoldDB" id="A0A0F5LX91"/>
<dbReference type="SMART" id="SM00869">
    <property type="entry name" value="Autotransporter"/>
    <property type="match status" value="1"/>
</dbReference>
<evidence type="ECO:0000256" key="1">
    <source>
        <dbReference type="ARBA" id="ARBA00022729"/>
    </source>
</evidence>
<dbReference type="Gene3D" id="2.40.128.130">
    <property type="entry name" value="Autotransporter beta-domain"/>
    <property type="match status" value="1"/>
</dbReference>
<evidence type="ECO:0000313" key="3">
    <source>
        <dbReference type="EMBL" id="KKB86794.1"/>
    </source>
</evidence>
<gene>
    <name evidence="4" type="ORF">SAMN02745223_03955</name>
    <name evidence="3" type="ORF">VW29_00615</name>
</gene>
<dbReference type="InterPro" id="IPR013425">
    <property type="entry name" value="Autotrns_rpt"/>
</dbReference>
<evidence type="ECO:0000259" key="2">
    <source>
        <dbReference type="PROSITE" id="PS51208"/>
    </source>
</evidence>
<protein>
    <submittedName>
        <fullName evidence="4">Autotransporter-associated beta strand repeat-containing protein</fullName>
    </submittedName>
</protein>
<dbReference type="InterPro" id="IPR012332">
    <property type="entry name" value="Autotransporter_pectin_lyase_C"/>
</dbReference>
<evidence type="ECO:0000313" key="4">
    <source>
        <dbReference type="EMBL" id="SHF94341.1"/>
    </source>
</evidence>
<dbReference type="STRING" id="1121477.SAMN02745223_03955"/>
<dbReference type="Pfam" id="PF03797">
    <property type="entry name" value="Autotransporter"/>
    <property type="match status" value="1"/>
</dbReference>
<dbReference type="PROSITE" id="PS51208">
    <property type="entry name" value="AUTOTRANSPORTER"/>
    <property type="match status" value="1"/>
</dbReference>
<dbReference type="Gene3D" id="2.160.20.20">
    <property type="match status" value="2"/>
</dbReference>
<evidence type="ECO:0000313" key="6">
    <source>
        <dbReference type="Proteomes" id="UP000184533"/>
    </source>
</evidence>
<dbReference type="InterPro" id="IPR036709">
    <property type="entry name" value="Autotransporte_beta_dom_sf"/>
</dbReference>
<name>A0A0F5LX91_9HYPH</name>
<keyword evidence="5" id="KW-1185">Reference proteome</keyword>
<dbReference type="Proteomes" id="UP000184533">
    <property type="component" value="Unassembled WGS sequence"/>
</dbReference>
<dbReference type="InterPro" id="IPR005546">
    <property type="entry name" value="Autotransporte_beta"/>
</dbReference>
<dbReference type="EMBL" id="LAJF01000020">
    <property type="protein sequence ID" value="KKB86794.1"/>
    <property type="molecule type" value="Genomic_DNA"/>
</dbReference>
<reference evidence="3 5" key="1">
    <citation type="submission" date="2015-03" db="EMBL/GenBank/DDBJ databases">
        <authorList>
            <person name="Hassan Y.I."/>
            <person name="Lepp D."/>
            <person name="Zhou T."/>
        </authorList>
    </citation>
    <scope>NUCLEOTIDE SEQUENCE [LARGE SCALE GENOMIC DNA]</scope>
    <source>
        <strain evidence="3 5">DSM 17137</strain>
    </source>
</reference>